<dbReference type="Pfam" id="PF11095">
    <property type="entry name" value="Gemin7"/>
    <property type="match status" value="1"/>
</dbReference>
<dbReference type="OrthoDB" id="70763at2759"/>
<dbReference type="Gene3D" id="2.30.30.100">
    <property type="match status" value="1"/>
</dbReference>
<dbReference type="InterPro" id="IPR020338">
    <property type="entry name" value="SMN_gemin7"/>
</dbReference>
<dbReference type="PANTHER" id="PTHR14679">
    <property type="entry name" value="GEM-ASSOCIATED PROTEIN 7"/>
    <property type="match status" value="1"/>
</dbReference>
<protein>
    <recommendedName>
        <fullName evidence="3">Gem-associated protein 7</fullName>
    </recommendedName>
</protein>
<sequence length="93" mass="10923">MDLLTSQENNDNDQKIRALLRQRSLLFWLEANKRKSNIIARLYENTVIKGKFEAVDANETSFRFENWESPVGTYDHVVIRGGDIEVLEFEFTK</sequence>
<keyword evidence="2" id="KW-1185">Reference proteome</keyword>
<reference evidence="1 2" key="1">
    <citation type="submission" date="2018-06" db="EMBL/GenBank/DDBJ databases">
        <title>Comparative genomics reveals the genomic features of Rhizophagus irregularis, R. cerebriforme, R. diaphanum and Gigaspora rosea, and their symbiotic lifestyle signature.</title>
        <authorList>
            <person name="Morin E."/>
            <person name="San Clemente H."/>
            <person name="Chen E.C.H."/>
            <person name="De La Providencia I."/>
            <person name="Hainaut M."/>
            <person name="Kuo A."/>
            <person name="Kohler A."/>
            <person name="Murat C."/>
            <person name="Tang N."/>
            <person name="Roy S."/>
            <person name="Loubradou J."/>
            <person name="Henrissat B."/>
            <person name="Grigoriev I.V."/>
            <person name="Corradi N."/>
            <person name="Roux C."/>
            <person name="Martin F.M."/>
        </authorList>
    </citation>
    <scope>NUCLEOTIDE SEQUENCE [LARGE SCALE GENOMIC DNA]</scope>
    <source>
        <strain evidence="1 2">DAOM 227022</strain>
    </source>
</reference>
<dbReference type="Proteomes" id="UP000265703">
    <property type="component" value="Unassembled WGS sequence"/>
</dbReference>
<dbReference type="PANTHER" id="PTHR14679:SF1">
    <property type="entry name" value="GEM-ASSOCIATED PROTEIN 7"/>
    <property type="match status" value="1"/>
</dbReference>
<evidence type="ECO:0008006" key="3">
    <source>
        <dbReference type="Google" id="ProtNLM"/>
    </source>
</evidence>
<dbReference type="GO" id="GO:0000387">
    <property type="term" value="P:spliceosomal snRNP assembly"/>
    <property type="evidence" value="ECO:0007669"/>
    <property type="project" value="TreeGrafter"/>
</dbReference>
<evidence type="ECO:0000313" key="2">
    <source>
        <dbReference type="Proteomes" id="UP000265703"/>
    </source>
</evidence>
<comment type="caution">
    <text evidence="1">The sequence shown here is derived from an EMBL/GenBank/DDBJ whole genome shotgun (WGS) entry which is preliminary data.</text>
</comment>
<gene>
    <name evidence="1" type="ORF">C1645_836685</name>
</gene>
<organism evidence="1 2">
    <name type="scientific">Glomus cerebriforme</name>
    <dbReference type="NCBI Taxonomy" id="658196"/>
    <lineage>
        <taxon>Eukaryota</taxon>
        <taxon>Fungi</taxon>
        <taxon>Fungi incertae sedis</taxon>
        <taxon>Mucoromycota</taxon>
        <taxon>Glomeromycotina</taxon>
        <taxon>Glomeromycetes</taxon>
        <taxon>Glomerales</taxon>
        <taxon>Glomeraceae</taxon>
        <taxon>Glomus</taxon>
    </lineage>
</organism>
<dbReference type="GO" id="GO:0034719">
    <property type="term" value="C:SMN-Sm protein complex"/>
    <property type="evidence" value="ECO:0007669"/>
    <property type="project" value="InterPro"/>
</dbReference>
<proteinExistence type="predicted"/>
<evidence type="ECO:0000313" key="1">
    <source>
        <dbReference type="EMBL" id="RIA81632.1"/>
    </source>
</evidence>
<accession>A0A397S829</accession>
<dbReference type="EMBL" id="QKYT01000767">
    <property type="protein sequence ID" value="RIA81632.1"/>
    <property type="molecule type" value="Genomic_DNA"/>
</dbReference>
<name>A0A397S829_9GLOM</name>
<dbReference type="AlphaFoldDB" id="A0A397S829"/>